<dbReference type="Proteomes" id="UP000033140">
    <property type="component" value="Unassembled WGS sequence"/>
</dbReference>
<dbReference type="EMBL" id="BACD03000053">
    <property type="protein sequence ID" value="GAO51840.1"/>
    <property type="molecule type" value="Genomic_DNA"/>
</dbReference>
<evidence type="ECO:0000313" key="2">
    <source>
        <dbReference type="Proteomes" id="UP000033140"/>
    </source>
</evidence>
<reference evidence="1 2" key="1">
    <citation type="journal article" date="2011" name="J. Gen. Appl. Microbiol.">
        <title>Draft genome sequencing of the enigmatic yeast Saitoella complicata.</title>
        <authorList>
            <person name="Nishida H."/>
            <person name="Hamamoto M."/>
            <person name="Sugiyama J."/>
        </authorList>
    </citation>
    <scope>NUCLEOTIDE SEQUENCE [LARGE SCALE GENOMIC DNA]</scope>
    <source>
        <strain evidence="1 2">NRRL Y-17804</strain>
    </source>
</reference>
<accession>A0A0E9NQZ0</accession>
<proteinExistence type="predicted"/>
<name>A0A0E9NQZ0_SAICN</name>
<comment type="caution">
    <text evidence="1">The sequence shown here is derived from an EMBL/GenBank/DDBJ whole genome shotgun (WGS) entry which is preliminary data.</text>
</comment>
<reference evidence="1 2" key="3">
    <citation type="journal article" date="2015" name="Genome Announc.">
        <title>Draft Genome Sequence of the Archiascomycetous Yeast Saitoella complicata.</title>
        <authorList>
            <person name="Yamauchi K."/>
            <person name="Kondo S."/>
            <person name="Hamamoto M."/>
            <person name="Takahashi Y."/>
            <person name="Ogura Y."/>
            <person name="Hayashi T."/>
            <person name="Nishida H."/>
        </authorList>
    </citation>
    <scope>NUCLEOTIDE SEQUENCE [LARGE SCALE GENOMIC DNA]</scope>
    <source>
        <strain evidence="1 2">NRRL Y-17804</strain>
    </source>
</reference>
<dbReference type="AlphaFoldDB" id="A0A0E9NQZ0"/>
<keyword evidence="2" id="KW-1185">Reference proteome</keyword>
<gene>
    <name evidence="1" type="ORF">G7K_5931-t1</name>
</gene>
<organism evidence="1 2">
    <name type="scientific">Saitoella complicata (strain BCRC 22490 / CBS 7301 / JCM 7358 / NBRC 10748 / NRRL Y-17804)</name>
    <dbReference type="NCBI Taxonomy" id="698492"/>
    <lineage>
        <taxon>Eukaryota</taxon>
        <taxon>Fungi</taxon>
        <taxon>Dikarya</taxon>
        <taxon>Ascomycota</taxon>
        <taxon>Taphrinomycotina</taxon>
        <taxon>Taphrinomycotina incertae sedis</taxon>
        <taxon>Saitoella</taxon>
    </lineage>
</organism>
<evidence type="ECO:0000313" key="1">
    <source>
        <dbReference type="EMBL" id="GAO51840.1"/>
    </source>
</evidence>
<reference evidence="1 2" key="2">
    <citation type="journal article" date="2014" name="J. Gen. Appl. Microbiol.">
        <title>The early diverging ascomycetous budding yeast Saitoella complicata has three histone deacetylases belonging to the Clr6, Hos2, and Rpd3 lineages.</title>
        <authorList>
            <person name="Nishida H."/>
            <person name="Matsumoto T."/>
            <person name="Kondo S."/>
            <person name="Hamamoto M."/>
            <person name="Yoshikawa H."/>
        </authorList>
    </citation>
    <scope>NUCLEOTIDE SEQUENCE [LARGE SCALE GENOMIC DNA]</scope>
    <source>
        <strain evidence="1 2">NRRL Y-17804</strain>
    </source>
</reference>
<sequence>MTYVYLSTRLNTYLCFREPHAGDDVGWTAKAAHDLQDALNLRYGSTSNAHPFIHREYANNAVTVITKRKQKSPRAACCRRASRSQGMTIC</sequence>
<protein>
    <submittedName>
        <fullName evidence="1">Uncharacterized protein</fullName>
    </submittedName>
</protein>